<keyword evidence="3" id="KW-1185">Reference proteome</keyword>
<organism evidence="2 3">
    <name type="scientific">Aspergillus violaceofuscus (strain CBS 115571)</name>
    <dbReference type="NCBI Taxonomy" id="1450538"/>
    <lineage>
        <taxon>Eukaryota</taxon>
        <taxon>Fungi</taxon>
        <taxon>Dikarya</taxon>
        <taxon>Ascomycota</taxon>
        <taxon>Pezizomycotina</taxon>
        <taxon>Eurotiomycetes</taxon>
        <taxon>Eurotiomycetidae</taxon>
        <taxon>Eurotiales</taxon>
        <taxon>Aspergillaceae</taxon>
        <taxon>Aspergillus</taxon>
    </lineage>
</organism>
<dbReference type="EMBL" id="KZ825101">
    <property type="protein sequence ID" value="PYI24604.1"/>
    <property type="molecule type" value="Genomic_DNA"/>
</dbReference>
<evidence type="ECO:0000313" key="2">
    <source>
        <dbReference type="EMBL" id="PYI24604.1"/>
    </source>
</evidence>
<dbReference type="AlphaFoldDB" id="A0A2V5HR62"/>
<name>A0A2V5HR62_ASPV1</name>
<gene>
    <name evidence="2" type="ORF">BO99DRAFT_716</name>
</gene>
<reference evidence="2 3" key="1">
    <citation type="submission" date="2018-02" db="EMBL/GenBank/DDBJ databases">
        <title>The genomes of Aspergillus section Nigri reveals drivers in fungal speciation.</title>
        <authorList>
            <consortium name="DOE Joint Genome Institute"/>
            <person name="Vesth T.C."/>
            <person name="Nybo J."/>
            <person name="Theobald S."/>
            <person name="Brandl J."/>
            <person name="Frisvad J.C."/>
            <person name="Nielsen K.F."/>
            <person name="Lyhne E.K."/>
            <person name="Kogle M.E."/>
            <person name="Kuo A."/>
            <person name="Riley R."/>
            <person name="Clum A."/>
            <person name="Nolan M."/>
            <person name="Lipzen A."/>
            <person name="Salamov A."/>
            <person name="Henrissat B."/>
            <person name="Wiebenga A."/>
            <person name="De vries R.P."/>
            <person name="Grigoriev I.V."/>
            <person name="Mortensen U.H."/>
            <person name="Andersen M.R."/>
            <person name="Baker S.E."/>
        </authorList>
    </citation>
    <scope>NUCLEOTIDE SEQUENCE [LARGE SCALE GENOMIC DNA]</scope>
    <source>
        <strain evidence="2 3">CBS 115571</strain>
    </source>
</reference>
<sequence length="150" mass="16601">MTGSKQYRSSAIDGTPASGPGGPLQQLTSIAKCSGHYYFFSVTPSKTLLFTITTPSRHLFNINRNSARQTSSGLRLNLDQPSLRFLSGTSYVRTRTIASSDSVDRTDCTQMTRANQTVLLNWVRGEQRTCPRAYAITPSQPNRILHQCGR</sequence>
<feature type="region of interest" description="Disordered" evidence="1">
    <location>
        <begin position="1"/>
        <end position="23"/>
    </location>
</feature>
<dbReference type="Proteomes" id="UP000249829">
    <property type="component" value="Unassembled WGS sequence"/>
</dbReference>
<evidence type="ECO:0000256" key="1">
    <source>
        <dbReference type="SAM" id="MobiDB-lite"/>
    </source>
</evidence>
<accession>A0A2V5HR62</accession>
<evidence type="ECO:0000313" key="3">
    <source>
        <dbReference type="Proteomes" id="UP000249829"/>
    </source>
</evidence>
<protein>
    <submittedName>
        <fullName evidence="2">Uncharacterized protein</fullName>
    </submittedName>
</protein>
<proteinExistence type="predicted"/>